<dbReference type="Proteomes" id="UP000244335">
    <property type="component" value="Unassembled WGS sequence"/>
</dbReference>
<dbReference type="GO" id="GO:0016616">
    <property type="term" value="F:oxidoreductase activity, acting on the CH-OH group of donors, NAD or NADP as acceptor"/>
    <property type="evidence" value="ECO:0007669"/>
    <property type="project" value="TreeGrafter"/>
</dbReference>
<dbReference type="PRINTS" id="PR00080">
    <property type="entry name" value="SDRFAMILY"/>
</dbReference>
<dbReference type="InterPro" id="IPR057326">
    <property type="entry name" value="KR_dom"/>
</dbReference>
<name>A0AA92BZY0_RHIRH</name>
<dbReference type="SMART" id="SM00822">
    <property type="entry name" value="PKS_KR"/>
    <property type="match status" value="1"/>
</dbReference>
<feature type="domain" description="Ketoreductase" evidence="3">
    <location>
        <begin position="8"/>
        <end position="185"/>
    </location>
</feature>
<dbReference type="AlphaFoldDB" id="A0AA92BZY0"/>
<evidence type="ECO:0000259" key="3">
    <source>
        <dbReference type="SMART" id="SM00822"/>
    </source>
</evidence>
<dbReference type="PRINTS" id="PR00081">
    <property type="entry name" value="GDHRDH"/>
</dbReference>
<organism evidence="4 5">
    <name type="scientific">Rhizobium rhizogenes</name>
    <name type="common">Agrobacterium rhizogenes</name>
    <dbReference type="NCBI Taxonomy" id="359"/>
    <lineage>
        <taxon>Bacteria</taxon>
        <taxon>Pseudomonadati</taxon>
        <taxon>Pseudomonadota</taxon>
        <taxon>Alphaproteobacteria</taxon>
        <taxon>Hyphomicrobiales</taxon>
        <taxon>Rhizobiaceae</taxon>
        <taxon>Rhizobium/Agrobacterium group</taxon>
        <taxon>Rhizobium</taxon>
    </lineage>
</organism>
<dbReference type="NCBIfam" id="NF005559">
    <property type="entry name" value="PRK07231.1"/>
    <property type="match status" value="1"/>
</dbReference>
<dbReference type="Gene3D" id="3.40.50.720">
    <property type="entry name" value="NAD(P)-binding Rossmann-like Domain"/>
    <property type="match status" value="1"/>
</dbReference>
<dbReference type="PROSITE" id="PS51257">
    <property type="entry name" value="PROKAR_LIPOPROTEIN"/>
    <property type="match status" value="1"/>
</dbReference>
<keyword evidence="2" id="KW-0560">Oxidoreductase</keyword>
<dbReference type="RefSeq" id="WP_116494671.1">
    <property type="nucleotide sequence ID" value="NZ_QDFR01000010.1"/>
</dbReference>
<reference evidence="4 5" key="1">
    <citation type="submission" date="2018-04" db="EMBL/GenBank/DDBJ databases">
        <authorList>
            <person name="Hagen T."/>
        </authorList>
    </citation>
    <scope>NUCLEOTIDE SEQUENCE [LARGE SCALE GENOMIC DNA]</scope>
    <source>
        <strain evidence="4 5">TPD7009</strain>
    </source>
</reference>
<comment type="caution">
    <text evidence="4">The sequence shown here is derived from an EMBL/GenBank/DDBJ whole genome shotgun (WGS) entry which is preliminary data.</text>
</comment>
<dbReference type="Pfam" id="PF13561">
    <property type="entry name" value="adh_short_C2"/>
    <property type="match status" value="1"/>
</dbReference>
<dbReference type="SUPFAM" id="SSF51735">
    <property type="entry name" value="NAD(P)-binding Rossmann-fold domains"/>
    <property type="match status" value="1"/>
</dbReference>
<dbReference type="PANTHER" id="PTHR42760">
    <property type="entry name" value="SHORT-CHAIN DEHYDROGENASES/REDUCTASES FAMILY MEMBER"/>
    <property type="match status" value="1"/>
</dbReference>
<comment type="similarity">
    <text evidence="1">Belongs to the short-chain dehydrogenases/reductases (SDR) family.</text>
</comment>
<evidence type="ECO:0000256" key="2">
    <source>
        <dbReference type="ARBA" id="ARBA00023002"/>
    </source>
</evidence>
<dbReference type="InterPro" id="IPR002347">
    <property type="entry name" value="SDR_fam"/>
</dbReference>
<protein>
    <submittedName>
        <fullName evidence="4">L-iditol 2-dehydrogenase</fullName>
    </submittedName>
</protein>
<accession>A0AA92BZY0</accession>
<dbReference type="InterPro" id="IPR020904">
    <property type="entry name" value="Sc_DH/Rdtase_CS"/>
</dbReference>
<dbReference type="EMBL" id="QDFR01000010">
    <property type="protein sequence ID" value="PVE50612.1"/>
    <property type="molecule type" value="Genomic_DNA"/>
</dbReference>
<dbReference type="GO" id="GO:0006633">
    <property type="term" value="P:fatty acid biosynthetic process"/>
    <property type="evidence" value="ECO:0007669"/>
    <property type="project" value="TreeGrafter"/>
</dbReference>
<sequence>MTTKLAGKIVLVTGGAGGIGLACARACVENGAQVVVADIDRERVRDAAASIGGGAVSVAMDVGDATAVETTVSQLWANTGRIDVLINNAGIFDMSPVLEVKPADFDRLFKVNVQGAFFVMQAVARQMKADGKGGSIINMASQAGRQAEPASSVYAATKAAVISLTRSAAIALIKDGIRVNAIAPGVIETEMWDRIDDLYTRQYGVAAGGKRHQVGAAVPIGRMGTTDEIASVAVFLASADSKYMVGQTLNVDGGNILS</sequence>
<proteinExistence type="inferred from homology"/>
<evidence type="ECO:0000313" key="4">
    <source>
        <dbReference type="EMBL" id="PVE50612.1"/>
    </source>
</evidence>
<dbReference type="PROSITE" id="PS00061">
    <property type="entry name" value="ADH_SHORT"/>
    <property type="match status" value="1"/>
</dbReference>
<dbReference type="InterPro" id="IPR036291">
    <property type="entry name" value="NAD(P)-bd_dom_sf"/>
</dbReference>
<dbReference type="PANTHER" id="PTHR42760:SF133">
    <property type="entry name" value="3-OXOACYL-[ACYL-CARRIER-PROTEIN] REDUCTASE"/>
    <property type="match status" value="1"/>
</dbReference>
<gene>
    <name evidence="4" type="ORF">DC430_20715</name>
</gene>
<dbReference type="FunFam" id="3.40.50.720:FF:000084">
    <property type="entry name" value="Short-chain dehydrogenase reductase"/>
    <property type="match status" value="1"/>
</dbReference>
<evidence type="ECO:0000313" key="5">
    <source>
        <dbReference type="Proteomes" id="UP000244335"/>
    </source>
</evidence>
<evidence type="ECO:0000256" key="1">
    <source>
        <dbReference type="ARBA" id="ARBA00006484"/>
    </source>
</evidence>
<dbReference type="GO" id="GO:0048038">
    <property type="term" value="F:quinone binding"/>
    <property type="evidence" value="ECO:0007669"/>
    <property type="project" value="TreeGrafter"/>
</dbReference>